<evidence type="ECO:0000313" key="2">
    <source>
        <dbReference type="EMBL" id="CAK5276752.1"/>
    </source>
</evidence>
<dbReference type="PANTHER" id="PTHR28027">
    <property type="entry name" value="TRANSCRIPTIONAL REGULATOR MIT1"/>
    <property type="match status" value="1"/>
</dbReference>
<keyword evidence="3" id="KW-1185">Reference proteome</keyword>
<evidence type="ECO:0008006" key="4">
    <source>
        <dbReference type="Google" id="ProtNLM"/>
    </source>
</evidence>
<sequence>MSYPCITHPSLRVRDLADAQRVLEAVRLRILPLITRRLGSQERAVLSSGNVFVWQESKAEDGLARWTDGRAWSQSKMRNDCLLYEEKVAMSEDEKAAKAARRLDRVWLDSSRRAKNGCAKIPAAPKRRDRPTKIDGLWKQTYSVLIHPPGAPSPHKWHLVAYHSTQESDAPNLPVVEDFDYLKNICIPQGVFIGATRSRGVFESFPQPLPEPGTAHPLSGASRFPSVESEDSSGSDFDAVLLPPISPQCADAPRCLPPISSISLGAPASPPSRCRASNLMRQRDRHVLDKFQMSI</sequence>
<dbReference type="EMBL" id="CAVNYO010000412">
    <property type="protein sequence ID" value="CAK5276752.1"/>
    <property type="molecule type" value="Genomic_DNA"/>
</dbReference>
<name>A0AAD2HMM1_9AGAR</name>
<protein>
    <recommendedName>
        <fullName evidence="4">cAMP-independent regulatory protein pac2</fullName>
    </recommendedName>
</protein>
<evidence type="ECO:0000256" key="1">
    <source>
        <dbReference type="SAM" id="MobiDB-lite"/>
    </source>
</evidence>
<gene>
    <name evidence="2" type="ORF">MYCIT1_LOCUS25275</name>
</gene>
<accession>A0AAD2HMM1</accession>
<proteinExistence type="predicted"/>
<dbReference type="GO" id="GO:0003677">
    <property type="term" value="F:DNA binding"/>
    <property type="evidence" value="ECO:0007669"/>
    <property type="project" value="TreeGrafter"/>
</dbReference>
<dbReference type="Pfam" id="PF09729">
    <property type="entry name" value="Gti1_Pac2"/>
    <property type="match status" value="1"/>
</dbReference>
<organism evidence="2 3">
    <name type="scientific">Mycena citricolor</name>
    <dbReference type="NCBI Taxonomy" id="2018698"/>
    <lineage>
        <taxon>Eukaryota</taxon>
        <taxon>Fungi</taxon>
        <taxon>Dikarya</taxon>
        <taxon>Basidiomycota</taxon>
        <taxon>Agaricomycotina</taxon>
        <taxon>Agaricomycetes</taxon>
        <taxon>Agaricomycetidae</taxon>
        <taxon>Agaricales</taxon>
        <taxon>Marasmiineae</taxon>
        <taxon>Mycenaceae</taxon>
        <taxon>Mycena</taxon>
    </lineage>
</organism>
<dbReference type="InterPro" id="IPR018608">
    <property type="entry name" value="Gti1/Pac2"/>
</dbReference>
<dbReference type="Proteomes" id="UP001295794">
    <property type="component" value="Unassembled WGS sequence"/>
</dbReference>
<evidence type="ECO:0000313" key="3">
    <source>
        <dbReference type="Proteomes" id="UP001295794"/>
    </source>
</evidence>
<dbReference type="PANTHER" id="PTHR28027:SF1">
    <property type="entry name" value="CAMP INDEPENDENT REGULATORY PROTEIN (AFU_ORTHOLOGUE AFUA_3G09640)"/>
    <property type="match status" value="1"/>
</dbReference>
<dbReference type="AlphaFoldDB" id="A0AAD2HMM1"/>
<reference evidence="2" key="1">
    <citation type="submission" date="2023-11" db="EMBL/GenBank/DDBJ databases">
        <authorList>
            <person name="De Vega J J."/>
            <person name="De Vega J J."/>
        </authorList>
    </citation>
    <scope>NUCLEOTIDE SEQUENCE</scope>
</reference>
<comment type="caution">
    <text evidence="2">The sequence shown here is derived from an EMBL/GenBank/DDBJ whole genome shotgun (WGS) entry which is preliminary data.</text>
</comment>
<feature type="region of interest" description="Disordered" evidence="1">
    <location>
        <begin position="204"/>
        <end position="232"/>
    </location>
</feature>